<protein>
    <recommendedName>
        <fullName evidence="3">Flagellar basal body-associated protein FliL</fullName>
    </recommendedName>
</protein>
<dbReference type="OrthoDB" id="7847400at2"/>
<dbReference type="Proteomes" id="UP000078507">
    <property type="component" value="Unassembled WGS sequence"/>
</dbReference>
<evidence type="ECO:0000313" key="1">
    <source>
        <dbReference type="EMBL" id="OAP44987.1"/>
    </source>
</evidence>
<gene>
    <name evidence="1" type="ORF">ATB98_19305</name>
</gene>
<evidence type="ECO:0000313" key="2">
    <source>
        <dbReference type="Proteomes" id="UP000078507"/>
    </source>
</evidence>
<proteinExistence type="predicted"/>
<comment type="caution">
    <text evidence="1">The sequence shown here is derived from an EMBL/GenBank/DDBJ whole genome shotgun (WGS) entry which is preliminary data.</text>
</comment>
<sequence>MLKLVLTGIWVCAVTLGSVYFSMQYASAPVISEAEAARRASEEYVPGEIITVPVIKDGAVQGYFLAKLSFSATREGIADLHAPLRQLVTDELYDMLLGSKLIDVADTRSFDLPSFKGAVKDGLNKKLGSEVITEVLVEQLEYLTKDDVQRVANSQNMPHQKPVPIVDRNGKVAADRIPEGAVKADGGAH</sequence>
<dbReference type="EMBL" id="LNQB01000073">
    <property type="protein sequence ID" value="OAP44987.1"/>
    <property type="molecule type" value="Genomic_DNA"/>
</dbReference>
<reference evidence="1 2" key="1">
    <citation type="submission" date="2015-11" db="EMBL/GenBank/DDBJ databases">
        <title>Ensifer anhuiense sp. nov., an effective nitrogen fixation bacterium with Glycine soja.</title>
        <authorList>
            <person name="Yan H."/>
            <person name="Chen W."/>
        </authorList>
    </citation>
    <scope>NUCLEOTIDE SEQUENCE [LARGE SCALE GENOMIC DNA]</scope>
    <source>
        <strain evidence="1 2">LMG 7837</strain>
    </source>
</reference>
<dbReference type="RefSeq" id="WP_066875340.1">
    <property type="nucleotide sequence ID" value="NZ_LNQB01000073.1"/>
</dbReference>
<name>A0A178YBY8_SINSA</name>
<dbReference type="STRING" id="36856.ATB98_19305"/>
<dbReference type="AlphaFoldDB" id="A0A178YBY8"/>
<keyword evidence="2" id="KW-1185">Reference proteome</keyword>
<accession>A0A178YBY8</accession>
<evidence type="ECO:0008006" key="3">
    <source>
        <dbReference type="Google" id="ProtNLM"/>
    </source>
</evidence>
<organism evidence="1 2">
    <name type="scientific">Sinorhizobium saheli</name>
    <dbReference type="NCBI Taxonomy" id="36856"/>
    <lineage>
        <taxon>Bacteria</taxon>
        <taxon>Pseudomonadati</taxon>
        <taxon>Pseudomonadota</taxon>
        <taxon>Alphaproteobacteria</taxon>
        <taxon>Hyphomicrobiales</taxon>
        <taxon>Rhizobiaceae</taxon>
        <taxon>Sinorhizobium/Ensifer group</taxon>
        <taxon>Sinorhizobium</taxon>
    </lineage>
</organism>